<evidence type="ECO:0000256" key="1">
    <source>
        <dbReference type="ARBA" id="ARBA00010868"/>
    </source>
</evidence>
<keyword evidence="9" id="KW-1185">Reference proteome</keyword>
<evidence type="ECO:0000313" key="9">
    <source>
        <dbReference type="Proteomes" id="UP000694425"/>
    </source>
</evidence>
<dbReference type="GO" id="GO:0048020">
    <property type="term" value="F:CCR chemokine receptor binding"/>
    <property type="evidence" value="ECO:0007669"/>
    <property type="project" value="TreeGrafter"/>
</dbReference>
<dbReference type="GO" id="GO:0070098">
    <property type="term" value="P:chemokine-mediated signaling pathway"/>
    <property type="evidence" value="ECO:0007669"/>
    <property type="project" value="TreeGrafter"/>
</dbReference>
<dbReference type="PANTHER" id="PTHR12015">
    <property type="entry name" value="SMALL INDUCIBLE CYTOKINE A"/>
    <property type="match status" value="1"/>
</dbReference>
<feature type="chain" id="PRO_5034563873" description="C-C motif chemokine" evidence="6">
    <location>
        <begin position="24"/>
        <end position="108"/>
    </location>
</feature>
<comment type="similarity">
    <text evidence="1 6">Belongs to the intercrine beta (chemokine CC) family.</text>
</comment>
<evidence type="ECO:0000256" key="6">
    <source>
        <dbReference type="RuleBase" id="RU361150"/>
    </source>
</evidence>
<keyword evidence="6" id="KW-0964">Secreted</keyword>
<feature type="signal peptide" evidence="6">
    <location>
        <begin position="1"/>
        <end position="23"/>
    </location>
</feature>
<dbReference type="AlphaFoldDB" id="A0A8C7EVF7"/>
<dbReference type="Proteomes" id="UP000694425">
    <property type="component" value="Unplaced"/>
</dbReference>
<dbReference type="Ensembl" id="ENSNVIT00000030734.1">
    <property type="protein sequence ID" value="ENSNVIP00000026494.1"/>
    <property type="gene ID" value="ENSNVIG00000020490.1"/>
</dbReference>
<dbReference type="InterPro" id="IPR000827">
    <property type="entry name" value="Chemokine_CC_CS"/>
</dbReference>
<evidence type="ECO:0000256" key="3">
    <source>
        <dbReference type="ARBA" id="ARBA00022514"/>
    </source>
</evidence>
<dbReference type="Pfam" id="PF00048">
    <property type="entry name" value="IL8"/>
    <property type="match status" value="1"/>
</dbReference>
<keyword evidence="3 6" id="KW-0202">Cytokine</keyword>
<comment type="subcellular location">
    <subcellularLocation>
        <location evidence="6">Secreted</location>
    </subcellularLocation>
</comment>
<evidence type="ECO:0000259" key="7">
    <source>
        <dbReference type="SMART" id="SM00199"/>
    </source>
</evidence>
<dbReference type="GO" id="GO:0005615">
    <property type="term" value="C:extracellular space"/>
    <property type="evidence" value="ECO:0007669"/>
    <property type="project" value="UniProtKB-KW"/>
</dbReference>
<dbReference type="InterPro" id="IPR036048">
    <property type="entry name" value="Interleukin_8-like_sf"/>
</dbReference>
<feature type="domain" description="Chemokine interleukin-8-like" evidence="7">
    <location>
        <begin position="31"/>
        <end position="89"/>
    </location>
</feature>
<dbReference type="SMART" id="SM00199">
    <property type="entry name" value="SCY"/>
    <property type="match status" value="1"/>
</dbReference>
<accession>A0A8C7EVF7</accession>
<dbReference type="GO" id="GO:0008009">
    <property type="term" value="F:chemokine activity"/>
    <property type="evidence" value="ECO:0007669"/>
    <property type="project" value="InterPro"/>
</dbReference>
<keyword evidence="6" id="KW-0732">Signal</keyword>
<dbReference type="FunFam" id="2.40.50.40:FF:000002">
    <property type="entry name" value="C-C motif chemokine"/>
    <property type="match status" value="1"/>
</dbReference>
<dbReference type="PANTHER" id="PTHR12015:SF149">
    <property type="entry name" value="REGAKINE-1"/>
    <property type="match status" value="1"/>
</dbReference>
<proteinExistence type="inferred from homology"/>
<dbReference type="GO" id="GO:0030335">
    <property type="term" value="P:positive regulation of cell migration"/>
    <property type="evidence" value="ECO:0007669"/>
    <property type="project" value="TreeGrafter"/>
</dbReference>
<evidence type="ECO:0000256" key="2">
    <source>
        <dbReference type="ARBA" id="ARBA00022500"/>
    </source>
</evidence>
<dbReference type="CDD" id="cd00272">
    <property type="entry name" value="Chemokine_CC"/>
    <property type="match status" value="1"/>
</dbReference>
<reference evidence="8" key="2">
    <citation type="submission" date="2025-09" db="UniProtKB">
        <authorList>
            <consortium name="Ensembl"/>
        </authorList>
    </citation>
    <scope>IDENTIFICATION</scope>
</reference>
<evidence type="ECO:0000256" key="4">
    <source>
        <dbReference type="ARBA" id="ARBA00023157"/>
    </source>
</evidence>
<dbReference type="InterPro" id="IPR001811">
    <property type="entry name" value="Chemokine_IL8-like_dom"/>
</dbReference>
<dbReference type="Gene3D" id="2.40.50.40">
    <property type="match status" value="1"/>
</dbReference>
<sequence>MKVILATLTFFLILAALHSEANEEPVNKLTIIKCCFTYVSRKIPLRFVESYNRTSNQCSTPGVIFLTRKGRQVCADPNVAWVQEHMRHLDHKSQRSESRGKITHLLGK</sequence>
<dbReference type="SUPFAM" id="SSF54117">
    <property type="entry name" value="Interleukin 8-like chemokines"/>
    <property type="match status" value="1"/>
</dbReference>
<keyword evidence="5" id="KW-0395">Inflammatory response</keyword>
<organism evidence="8 9">
    <name type="scientific">Neovison vison</name>
    <name type="common">American mink</name>
    <name type="synonym">Mustela vison</name>
    <dbReference type="NCBI Taxonomy" id="452646"/>
    <lineage>
        <taxon>Eukaryota</taxon>
        <taxon>Metazoa</taxon>
        <taxon>Chordata</taxon>
        <taxon>Craniata</taxon>
        <taxon>Vertebrata</taxon>
        <taxon>Euteleostomi</taxon>
        <taxon>Mammalia</taxon>
        <taxon>Eutheria</taxon>
        <taxon>Laurasiatheria</taxon>
        <taxon>Carnivora</taxon>
        <taxon>Caniformia</taxon>
        <taxon>Musteloidea</taxon>
        <taxon>Mustelidae</taxon>
        <taxon>Mustelinae</taxon>
        <taxon>Neogale</taxon>
    </lineage>
</organism>
<name>A0A8C7EVF7_NEOVI</name>
<keyword evidence="4" id="KW-1015">Disulfide bond</keyword>
<evidence type="ECO:0000256" key="5">
    <source>
        <dbReference type="ARBA" id="ARBA00023198"/>
    </source>
</evidence>
<dbReference type="GO" id="GO:0061844">
    <property type="term" value="P:antimicrobial humoral immune response mediated by antimicrobial peptide"/>
    <property type="evidence" value="ECO:0007669"/>
    <property type="project" value="TreeGrafter"/>
</dbReference>
<keyword evidence="2 6" id="KW-0145">Chemotaxis</keyword>
<dbReference type="GO" id="GO:0048245">
    <property type="term" value="P:eosinophil chemotaxis"/>
    <property type="evidence" value="ECO:0007669"/>
    <property type="project" value="TreeGrafter"/>
</dbReference>
<reference evidence="8" key="1">
    <citation type="submission" date="2025-08" db="UniProtKB">
        <authorList>
            <consortium name="Ensembl"/>
        </authorList>
    </citation>
    <scope>IDENTIFICATION</scope>
</reference>
<dbReference type="PROSITE" id="PS00472">
    <property type="entry name" value="SMALL_CYTOKINES_CC"/>
    <property type="match status" value="1"/>
</dbReference>
<dbReference type="GeneTree" id="ENSGT01100000263482"/>
<dbReference type="InterPro" id="IPR039809">
    <property type="entry name" value="Chemokine_b/g/d"/>
</dbReference>
<protein>
    <recommendedName>
        <fullName evidence="6">C-C motif chemokine</fullName>
    </recommendedName>
</protein>
<dbReference type="GO" id="GO:0006954">
    <property type="term" value="P:inflammatory response"/>
    <property type="evidence" value="ECO:0007669"/>
    <property type="project" value="UniProtKB-KW"/>
</dbReference>
<evidence type="ECO:0000313" key="8">
    <source>
        <dbReference type="Ensembl" id="ENSNVIP00000026494.1"/>
    </source>
</evidence>